<comment type="caution">
    <text evidence="5">The sequence shown here is derived from an EMBL/GenBank/DDBJ whole genome shotgun (WGS) entry which is preliminary data.</text>
</comment>
<protein>
    <recommendedName>
        <fullName evidence="7">Scarecrow-like protein 18</fullName>
    </recommendedName>
</protein>
<evidence type="ECO:0000313" key="5">
    <source>
        <dbReference type="EMBL" id="KAK4752687.1"/>
    </source>
</evidence>
<evidence type="ECO:0000256" key="2">
    <source>
        <dbReference type="ARBA" id="ARBA00023163"/>
    </source>
</evidence>
<gene>
    <name evidence="5" type="ORF">SAY87_021485</name>
</gene>
<reference evidence="5 6" key="1">
    <citation type="journal article" date="2023" name="Hortic Res">
        <title>Pangenome of water caltrop reveals structural variations and asymmetric subgenome divergence after allopolyploidization.</title>
        <authorList>
            <person name="Zhang X."/>
            <person name="Chen Y."/>
            <person name="Wang L."/>
            <person name="Yuan Y."/>
            <person name="Fang M."/>
            <person name="Shi L."/>
            <person name="Lu R."/>
            <person name="Comes H.P."/>
            <person name="Ma Y."/>
            <person name="Chen Y."/>
            <person name="Huang G."/>
            <person name="Zhou Y."/>
            <person name="Zheng Z."/>
            <person name="Qiu Y."/>
        </authorList>
    </citation>
    <scope>NUCLEOTIDE SEQUENCE [LARGE SCALE GENOMIC DNA]</scope>
    <source>
        <tissue evidence="5">Roots</tissue>
    </source>
</reference>
<dbReference type="PANTHER" id="PTHR31636">
    <property type="entry name" value="OSJNBA0084A10.13 PROTEIN-RELATED"/>
    <property type="match status" value="1"/>
</dbReference>
<evidence type="ECO:0008006" key="7">
    <source>
        <dbReference type="Google" id="ProtNLM"/>
    </source>
</evidence>
<name>A0AAN7PQA9_9MYRT</name>
<dbReference type="PROSITE" id="PS50985">
    <property type="entry name" value="GRAS"/>
    <property type="match status" value="1"/>
</dbReference>
<feature type="short sequence motif" description="VHIID" evidence="3">
    <location>
        <begin position="173"/>
        <end position="177"/>
    </location>
</feature>
<feature type="region of interest" description="Disordered" evidence="4">
    <location>
        <begin position="1"/>
        <end position="27"/>
    </location>
</feature>
<feature type="region of interest" description="SAW" evidence="3">
    <location>
        <begin position="355"/>
        <end position="431"/>
    </location>
</feature>
<feature type="compositionally biased region" description="Low complexity" evidence="4">
    <location>
        <begin position="1"/>
        <end position="12"/>
    </location>
</feature>
<dbReference type="AlphaFoldDB" id="A0AAN7PQA9"/>
<feature type="region of interest" description="Leucine repeat II (LRII)" evidence="3">
    <location>
        <begin position="217"/>
        <end position="249"/>
    </location>
</feature>
<accession>A0AAN7PQA9</accession>
<dbReference type="Pfam" id="PF03514">
    <property type="entry name" value="GRAS"/>
    <property type="match status" value="1"/>
</dbReference>
<organism evidence="5 6">
    <name type="scientific">Trapa incisa</name>
    <dbReference type="NCBI Taxonomy" id="236973"/>
    <lineage>
        <taxon>Eukaryota</taxon>
        <taxon>Viridiplantae</taxon>
        <taxon>Streptophyta</taxon>
        <taxon>Embryophyta</taxon>
        <taxon>Tracheophyta</taxon>
        <taxon>Spermatophyta</taxon>
        <taxon>Magnoliopsida</taxon>
        <taxon>eudicotyledons</taxon>
        <taxon>Gunneridae</taxon>
        <taxon>Pentapetalae</taxon>
        <taxon>rosids</taxon>
        <taxon>malvids</taxon>
        <taxon>Myrtales</taxon>
        <taxon>Lythraceae</taxon>
        <taxon>Trapa</taxon>
    </lineage>
</organism>
<evidence type="ECO:0000256" key="3">
    <source>
        <dbReference type="PROSITE-ProRule" id="PRU01191"/>
    </source>
</evidence>
<comment type="caution">
    <text evidence="3">Lacks conserved residue(s) required for the propagation of feature annotation.</text>
</comment>
<proteinExistence type="inferred from homology"/>
<sequence>MLGSFGNNPSSRGRGGRDDEAAAGPSSTLSSALDLSCPYTHQYNLYLQPSPVLHTRQMLLTVAELISQSNFSAAHHLLSVLSAKYYSPYGDSTDRLAYQFCRALSIRLGHHLGTAAPIGSFTSGDPRELQSCYLSLNQVTPFVRFSHLTANQAILDAISSGGGCGQGHLQQSIHIVDFDIMHGVQWPPFMQALADRTTPPPKLRITGAGSDLDSLNRTGDRLSKFAHSLGLPFHFHPLHIMNDNEAGPLMIPVYPNEIVAVNLVMYLHRLIRSDREARELRTFLHRIRSLNPRIVTVAEHEASHNHPSFLRRFVEALDHYAAVFGSLEATLPPNSRERIAVETVWFGREIADIVAAEGDGRRERHERFESWEILLRGSEFRNVPLSPFAISQAKLLLRLHYPSEGYQLQIKNNSVFLGWQNRPLLSVSSWR</sequence>
<keyword evidence="6" id="KW-1185">Reference proteome</keyword>
<evidence type="ECO:0000313" key="6">
    <source>
        <dbReference type="Proteomes" id="UP001345219"/>
    </source>
</evidence>
<dbReference type="Proteomes" id="UP001345219">
    <property type="component" value="Chromosome 16"/>
</dbReference>
<evidence type="ECO:0000256" key="1">
    <source>
        <dbReference type="ARBA" id="ARBA00023015"/>
    </source>
</evidence>
<keyword evidence="1" id="KW-0805">Transcription regulation</keyword>
<comment type="similarity">
    <text evidence="3">Belongs to the GRAS family.</text>
</comment>
<dbReference type="InterPro" id="IPR005202">
    <property type="entry name" value="TF_GRAS"/>
</dbReference>
<dbReference type="EMBL" id="JAXIOK010000016">
    <property type="protein sequence ID" value="KAK4752687.1"/>
    <property type="molecule type" value="Genomic_DNA"/>
</dbReference>
<keyword evidence="2" id="KW-0804">Transcription</keyword>
<evidence type="ECO:0000256" key="4">
    <source>
        <dbReference type="SAM" id="MobiDB-lite"/>
    </source>
</evidence>